<keyword evidence="2" id="KW-1185">Reference proteome</keyword>
<evidence type="ECO:0000313" key="2">
    <source>
        <dbReference type="Proteomes" id="UP001172386"/>
    </source>
</evidence>
<reference evidence="1" key="1">
    <citation type="submission" date="2022-10" db="EMBL/GenBank/DDBJ databases">
        <title>Culturing micro-colonial fungi from biological soil crusts in the Mojave desert and describing Neophaeococcomyces mojavensis, and introducing the new genera and species Taxawa tesnikishii.</title>
        <authorList>
            <person name="Kurbessoian T."/>
            <person name="Stajich J.E."/>
        </authorList>
    </citation>
    <scope>NUCLEOTIDE SEQUENCE</scope>
    <source>
        <strain evidence="1">JES_112</strain>
    </source>
</reference>
<proteinExistence type="predicted"/>
<accession>A0ACC3AIY9</accession>
<dbReference type="Proteomes" id="UP001172386">
    <property type="component" value="Unassembled WGS sequence"/>
</dbReference>
<protein>
    <submittedName>
        <fullName evidence="1">Uncharacterized protein</fullName>
    </submittedName>
</protein>
<gene>
    <name evidence="1" type="ORF">H2198_000814</name>
</gene>
<evidence type="ECO:0000313" key="1">
    <source>
        <dbReference type="EMBL" id="KAJ9663548.1"/>
    </source>
</evidence>
<dbReference type="EMBL" id="JAPDRQ010000008">
    <property type="protein sequence ID" value="KAJ9663548.1"/>
    <property type="molecule type" value="Genomic_DNA"/>
</dbReference>
<organism evidence="1 2">
    <name type="scientific">Neophaeococcomyces mojaviensis</name>
    <dbReference type="NCBI Taxonomy" id="3383035"/>
    <lineage>
        <taxon>Eukaryota</taxon>
        <taxon>Fungi</taxon>
        <taxon>Dikarya</taxon>
        <taxon>Ascomycota</taxon>
        <taxon>Pezizomycotina</taxon>
        <taxon>Eurotiomycetes</taxon>
        <taxon>Chaetothyriomycetidae</taxon>
        <taxon>Chaetothyriales</taxon>
        <taxon>Chaetothyriales incertae sedis</taxon>
        <taxon>Neophaeococcomyces</taxon>
    </lineage>
</organism>
<comment type="caution">
    <text evidence="1">The sequence shown here is derived from an EMBL/GenBank/DDBJ whole genome shotgun (WGS) entry which is preliminary data.</text>
</comment>
<name>A0ACC3AIY9_9EURO</name>
<sequence length="820" mass="93564">MPPYYPDGYQQPTQQYYQNHFQQPQQNDMQGQYAARPNQVQVIVPQRQSQPYATPNYLPQYHQQYQQVHPHYQQTPAHLPNQNSFPVQYYNQQQLAYNAQAQERYQPPPPPQVIVPERPVQNQQSLQPPTLQQTSRPYQAPFPQMPVKQETPQARVLQNIEPNTAKAPSRPSPQSMTQAKPMTEQDVLSPQYPSLLLTLADEYIEASKRLKARSEDYYKLMATALGCINAALKNFKLSPIREAQVSLKYAQLLYDETDNVNDAESILTKSIDLCDRMKFVDLKYAMQLLLAKVLYRSKPRAAIRDLQGMISDIETYRHVAWEYPFRFQAVLFATQGSDQSSMHEAFHQLEKIQHTAKQNSDHVIYAFAAVLESLLHLKTPGPERIPNSERAYAKAREVQLNPDVEKHPQISVLLEFIDLMWSMNTADEARTEQKRKNLQTTLYKHLDGKTWNEDGIIWLPVNPRSLRGVQTQLDGLIHEVNGKYYMNLAWVNHHEIEAIGFLLNGVSIAPQNHFLRGRAEKYMTEGYKIPQHEALQNLSPTTIKDQEQQRYLELQTHFTFELTFMLCSRGQWDKAKQAVRNIERLLHTVEGNHSEFDATYDYLRGCIEQGIGNLDGALRYYQSPSLVLPKQEPAPSPGKHQNTLINSTVKDFAILAAVNTASIIRSTDHPQHHLLRPVLDSIGPAATNSHSPLINAAYTLLYSTIPGTQILRTKELLRVSLDTAKKISNHQIMGLTLTLMQDKFFRGGVQTAQAVKCAKAAAHQVKTRWGNPLWVAVSSMFEVESLMLVGGQEQDVQRKQEDADRALEVVPEGIRKALGV</sequence>